<dbReference type="STRING" id="1151754.M9LJQ6"/>
<dbReference type="PROSITE" id="PS50879">
    <property type="entry name" value="RNASE_H_1"/>
    <property type="match status" value="1"/>
</dbReference>
<feature type="compositionally biased region" description="Basic residues" evidence="12">
    <location>
        <begin position="180"/>
        <end position="196"/>
    </location>
</feature>
<dbReference type="Pfam" id="PF01693">
    <property type="entry name" value="Cauli_VI"/>
    <property type="match status" value="1"/>
</dbReference>
<dbReference type="InterPro" id="IPR009027">
    <property type="entry name" value="Ribosomal_bL9/RNase_H1_N"/>
</dbReference>
<proteinExistence type="inferred from homology"/>
<organism evidence="15 16">
    <name type="scientific">Pseudozyma antarctica (strain T-34)</name>
    <name type="common">Yeast</name>
    <name type="synonym">Candida antarctica</name>
    <dbReference type="NCBI Taxonomy" id="1151754"/>
    <lineage>
        <taxon>Eukaryota</taxon>
        <taxon>Fungi</taxon>
        <taxon>Dikarya</taxon>
        <taxon>Basidiomycota</taxon>
        <taxon>Ustilaginomycotina</taxon>
        <taxon>Ustilaginomycetes</taxon>
        <taxon>Ustilaginales</taxon>
        <taxon>Ustilaginaceae</taxon>
        <taxon>Moesziomyces</taxon>
    </lineage>
</organism>
<comment type="cofactor">
    <cofactor evidence="2">
        <name>Mg(2+)</name>
        <dbReference type="ChEBI" id="CHEBI:18420"/>
    </cofactor>
</comment>
<evidence type="ECO:0000256" key="6">
    <source>
        <dbReference type="ARBA" id="ARBA00017721"/>
    </source>
</evidence>
<dbReference type="Proteomes" id="UP000011976">
    <property type="component" value="Unassembled WGS sequence"/>
</dbReference>
<feature type="chain" id="PRO_5004100194" description="Ribonuclease H" evidence="13">
    <location>
        <begin position="24"/>
        <end position="370"/>
    </location>
</feature>
<keyword evidence="8" id="KW-0479">Metal-binding</keyword>
<evidence type="ECO:0000313" key="15">
    <source>
        <dbReference type="EMBL" id="GAC71571.1"/>
    </source>
</evidence>
<feature type="region of interest" description="Disordered" evidence="12">
    <location>
        <begin position="56"/>
        <end position="83"/>
    </location>
</feature>
<feature type="region of interest" description="Disordered" evidence="12">
    <location>
        <begin position="127"/>
        <end position="215"/>
    </location>
</feature>
<keyword evidence="9" id="KW-0255">Endonuclease</keyword>
<dbReference type="SUPFAM" id="SSF55658">
    <property type="entry name" value="L9 N-domain-like"/>
    <property type="match status" value="1"/>
</dbReference>
<evidence type="ECO:0000259" key="14">
    <source>
        <dbReference type="PROSITE" id="PS50879"/>
    </source>
</evidence>
<feature type="compositionally biased region" description="Pro residues" evidence="12">
    <location>
        <begin position="169"/>
        <end position="179"/>
    </location>
</feature>
<comment type="function">
    <text evidence="3">Endonuclease that specifically degrades the RNA of RNA-DNA hybrids.</text>
</comment>
<dbReference type="GO" id="GO:0003676">
    <property type="term" value="F:nucleic acid binding"/>
    <property type="evidence" value="ECO:0007669"/>
    <property type="project" value="InterPro"/>
</dbReference>
<evidence type="ECO:0000256" key="9">
    <source>
        <dbReference type="ARBA" id="ARBA00022759"/>
    </source>
</evidence>
<dbReference type="GO" id="GO:0004523">
    <property type="term" value="F:RNA-DNA hybrid ribonuclease activity"/>
    <property type="evidence" value="ECO:0007669"/>
    <property type="project" value="UniProtKB-EC"/>
</dbReference>
<dbReference type="Gene3D" id="3.40.970.10">
    <property type="entry name" value="Ribonuclease H1, N-terminal domain"/>
    <property type="match status" value="1"/>
</dbReference>
<evidence type="ECO:0000256" key="8">
    <source>
        <dbReference type="ARBA" id="ARBA00022723"/>
    </source>
</evidence>
<name>M9LJQ6_PSEA3</name>
<dbReference type="FunFam" id="3.40.970.10:FF:000002">
    <property type="entry name" value="Ribonuclease H"/>
    <property type="match status" value="1"/>
</dbReference>
<dbReference type="InterPro" id="IPR011320">
    <property type="entry name" value="RNase_H1_N"/>
</dbReference>
<dbReference type="GO" id="GO:0046872">
    <property type="term" value="F:metal ion binding"/>
    <property type="evidence" value="ECO:0007669"/>
    <property type="project" value="UniProtKB-KW"/>
</dbReference>
<keyword evidence="10" id="KW-0378">Hydrolase</keyword>
<evidence type="ECO:0000256" key="10">
    <source>
        <dbReference type="ARBA" id="ARBA00022801"/>
    </source>
</evidence>
<evidence type="ECO:0000256" key="7">
    <source>
        <dbReference type="ARBA" id="ARBA00022722"/>
    </source>
</evidence>
<evidence type="ECO:0000256" key="5">
    <source>
        <dbReference type="ARBA" id="ARBA00012180"/>
    </source>
</evidence>
<dbReference type="AlphaFoldDB" id="M9LJQ6"/>
<dbReference type="EC" id="3.1.26.4" evidence="5"/>
<dbReference type="Pfam" id="PF00075">
    <property type="entry name" value="RNase_H"/>
    <property type="match status" value="1"/>
</dbReference>
<dbReference type="GO" id="GO:0043137">
    <property type="term" value="P:DNA replication, removal of RNA primer"/>
    <property type="evidence" value="ECO:0007669"/>
    <property type="project" value="TreeGrafter"/>
</dbReference>
<evidence type="ECO:0000256" key="12">
    <source>
        <dbReference type="SAM" id="MobiDB-lite"/>
    </source>
</evidence>
<reference evidence="16" key="1">
    <citation type="journal article" date="2013" name="Genome Announc.">
        <title>Genome sequence of the basidiomycetous yeast Pseudozyma antarctica T-34, a producer of the glycolipid biosurfactants mannosylerythritol lipids.</title>
        <authorList>
            <person name="Morita T."/>
            <person name="Koike H."/>
            <person name="Koyama Y."/>
            <person name="Hagiwara H."/>
            <person name="Ito E."/>
            <person name="Fukuoka T."/>
            <person name="Imura T."/>
            <person name="Machida M."/>
            <person name="Kitamoto D."/>
        </authorList>
    </citation>
    <scope>NUCLEOTIDE SEQUENCE [LARGE SCALE GENOMIC DNA]</scope>
    <source>
        <strain evidence="16">T-34</strain>
    </source>
</reference>
<accession>M9LJQ6</accession>
<keyword evidence="11" id="KW-0460">Magnesium</keyword>
<feature type="domain" description="RNase H type-1" evidence="14">
    <location>
        <begin position="215"/>
        <end position="365"/>
    </location>
</feature>
<dbReference type="PANTHER" id="PTHR10642:SF26">
    <property type="entry name" value="RIBONUCLEASE H1"/>
    <property type="match status" value="1"/>
</dbReference>
<feature type="signal peptide" evidence="13">
    <location>
        <begin position="1"/>
        <end position="23"/>
    </location>
</feature>
<dbReference type="InterPro" id="IPR037056">
    <property type="entry name" value="RNase_H1_N_sf"/>
</dbReference>
<dbReference type="InterPro" id="IPR036397">
    <property type="entry name" value="RNaseH_sf"/>
</dbReference>
<evidence type="ECO:0000256" key="13">
    <source>
        <dbReference type="SAM" id="SignalP"/>
    </source>
</evidence>
<gene>
    <name evidence="15" type="ORF">PANT_4c00008</name>
</gene>
<evidence type="ECO:0000313" key="16">
    <source>
        <dbReference type="Proteomes" id="UP000011976"/>
    </source>
</evidence>
<evidence type="ECO:0000256" key="11">
    <source>
        <dbReference type="ARBA" id="ARBA00022842"/>
    </source>
</evidence>
<dbReference type="SUPFAM" id="SSF53098">
    <property type="entry name" value="Ribonuclease H-like"/>
    <property type="match status" value="1"/>
</dbReference>
<feature type="compositionally biased region" description="Low complexity" evidence="12">
    <location>
        <begin position="203"/>
        <end position="215"/>
    </location>
</feature>
<dbReference type="OrthoDB" id="245563at2759"/>
<keyword evidence="13" id="KW-0732">Signal</keyword>
<dbReference type="InterPro" id="IPR050092">
    <property type="entry name" value="RNase_H"/>
</dbReference>
<dbReference type="Gene3D" id="3.30.420.10">
    <property type="entry name" value="Ribonuclease H-like superfamily/Ribonuclease H"/>
    <property type="match status" value="1"/>
</dbReference>
<comment type="catalytic activity">
    <reaction evidence="1">
        <text>Endonucleolytic cleavage to 5'-phosphomonoester.</text>
        <dbReference type="EC" id="3.1.26.4"/>
    </reaction>
</comment>
<dbReference type="InterPro" id="IPR012337">
    <property type="entry name" value="RNaseH-like_sf"/>
</dbReference>
<comment type="similarity">
    <text evidence="4">Belongs to the RNase H family.</text>
</comment>
<dbReference type="InterPro" id="IPR002156">
    <property type="entry name" value="RNaseH_domain"/>
</dbReference>
<dbReference type="EMBL" id="DF196770">
    <property type="protein sequence ID" value="GAC71571.1"/>
    <property type="molecule type" value="Genomic_DNA"/>
</dbReference>
<sequence>MIHVQRNSVLALALALALPTASSTRSSAAVLAQTSARSASDLSRLYRPSTLLPLHPSRLSQTHLHPTRQPPRRLLHSHSDHHSVTQHIDVMPKIIYYAIRVGRQTGVFTDWDVAAPLVVGHSGAVHKKFSSRQEAERFVNGTNTEPPSKAANDKSEQSLGKRKSISPPASNPPAKPQPQPKKKRAIAPPPSKKRRSIITPVPSDATSTAGTSAQSTRKTIVYCDGSATGNGKKGARAGYGVWFEDQALHHLNEARRLPGKIQTNNRAELLAIVRAIQLCPNDGRQLLVFTDSQYSMDAATKWIDGWRQRGWVTATGKEVLNKDLIVQLDHELTTRFPKPTMAFVKGHSGIEGNEIADRMAKLGATLPECD</sequence>
<evidence type="ECO:0000256" key="2">
    <source>
        <dbReference type="ARBA" id="ARBA00001946"/>
    </source>
</evidence>
<dbReference type="CDD" id="cd09280">
    <property type="entry name" value="RNase_HI_eukaryote_like"/>
    <property type="match status" value="1"/>
</dbReference>
<dbReference type="PANTHER" id="PTHR10642">
    <property type="entry name" value="RIBONUCLEASE H1"/>
    <property type="match status" value="1"/>
</dbReference>
<keyword evidence="7" id="KW-0540">Nuclease</keyword>
<evidence type="ECO:0000256" key="1">
    <source>
        <dbReference type="ARBA" id="ARBA00000077"/>
    </source>
</evidence>
<protein>
    <recommendedName>
        <fullName evidence="6">Ribonuclease H</fullName>
        <ecNumber evidence="5">3.1.26.4</ecNumber>
    </recommendedName>
</protein>
<evidence type="ECO:0000256" key="3">
    <source>
        <dbReference type="ARBA" id="ARBA00004065"/>
    </source>
</evidence>
<evidence type="ECO:0000256" key="4">
    <source>
        <dbReference type="ARBA" id="ARBA00005300"/>
    </source>
</evidence>